<dbReference type="Proteomes" id="UP001151071">
    <property type="component" value="Unassembled WGS sequence"/>
</dbReference>
<comment type="similarity">
    <text evidence="3">Belongs to the Nudix hydrolase family.</text>
</comment>
<dbReference type="InterPro" id="IPR020084">
    <property type="entry name" value="NUDIX_hydrolase_CS"/>
</dbReference>
<evidence type="ECO:0000256" key="1">
    <source>
        <dbReference type="ARBA" id="ARBA00001946"/>
    </source>
</evidence>
<protein>
    <submittedName>
        <fullName evidence="5">NUDIX hydrolase</fullName>
    </submittedName>
</protein>
<name>A0A9X3TPK0_9BACL</name>
<dbReference type="InterPro" id="IPR000086">
    <property type="entry name" value="NUDIX_hydrolase_dom"/>
</dbReference>
<dbReference type="AlphaFoldDB" id="A0A9X3TPK0"/>
<keyword evidence="6" id="KW-1185">Reference proteome</keyword>
<comment type="cofactor">
    <cofactor evidence="1">
        <name>Mg(2+)</name>
        <dbReference type="ChEBI" id="CHEBI:18420"/>
    </cofactor>
</comment>
<dbReference type="CDD" id="cd02883">
    <property type="entry name" value="NUDIX_Hydrolase"/>
    <property type="match status" value="1"/>
</dbReference>
<gene>
    <name evidence="5" type="ORF">O3V59_08665</name>
</gene>
<evidence type="ECO:0000256" key="3">
    <source>
        <dbReference type="RuleBase" id="RU003476"/>
    </source>
</evidence>
<dbReference type="InterPro" id="IPR020476">
    <property type="entry name" value="Nudix_hydrolase"/>
</dbReference>
<evidence type="ECO:0000256" key="2">
    <source>
        <dbReference type="ARBA" id="ARBA00022801"/>
    </source>
</evidence>
<feature type="domain" description="Nudix hydrolase" evidence="4">
    <location>
        <begin position="3"/>
        <end position="130"/>
    </location>
</feature>
<evidence type="ECO:0000313" key="6">
    <source>
        <dbReference type="Proteomes" id="UP001151071"/>
    </source>
</evidence>
<dbReference type="PROSITE" id="PS00893">
    <property type="entry name" value="NUDIX_BOX"/>
    <property type="match status" value="1"/>
</dbReference>
<dbReference type="InterPro" id="IPR015797">
    <property type="entry name" value="NUDIX_hydrolase-like_dom_sf"/>
</dbReference>
<dbReference type="Gene3D" id="3.90.79.10">
    <property type="entry name" value="Nucleoside Triphosphate Pyrophosphohydrolase"/>
    <property type="match status" value="1"/>
</dbReference>
<accession>A0A9X3TPK0</accession>
<reference evidence="5" key="1">
    <citation type="submission" date="2022-12" db="EMBL/GenBank/DDBJ databases">
        <title>Draft genome sequence of the thermophilic strain Brevibacillus thermoruber HT42, isolated from Los Humeros, Puebla, Mexico, with biotechnological potential.</title>
        <authorList>
            <person name="Lara Sanchez J."/>
            <person name="Solis Palacios R."/>
            <person name="Bustos Baena A.S."/>
            <person name="Ruz Baez A.E."/>
            <person name="Espinosa Luna G."/>
            <person name="Oliart Ros R.M."/>
        </authorList>
    </citation>
    <scope>NUCLEOTIDE SEQUENCE</scope>
    <source>
        <strain evidence="5">HT42</strain>
    </source>
</reference>
<organism evidence="5 6">
    <name type="scientific">Brevibacillus thermoruber</name>
    <dbReference type="NCBI Taxonomy" id="33942"/>
    <lineage>
        <taxon>Bacteria</taxon>
        <taxon>Bacillati</taxon>
        <taxon>Bacillota</taxon>
        <taxon>Bacilli</taxon>
        <taxon>Bacillales</taxon>
        <taxon>Paenibacillaceae</taxon>
        <taxon>Brevibacillus</taxon>
    </lineage>
</organism>
<proteinExistence type="inferred from homology"/>
<dbReference type="SUPFAM" id="SSF55811">
    <property type="entry name" value="Nudix"/>
    <property type="match status" value="1"/>
</dbReference>
<dbReference type="EMBL" id="JAPYYP010000008">
    <property type="protein sequence ID" value="MDA5108431.1"/>
    <property type="molecule type" value="Genomic_DNA"/>
</dbReference>
<dbReference type="PANTHER" id="PTHR43046">
    <property type="entry name" value="GDP-MANNOSE MANNOSYL HYDROLASE"/>
    <property type="match status" value="1"/>
</dbReference>
<dbReference type="GO" id="GO:0016787">
    <property type="term" value="F:hydrolase activity"/>
    <property type="evidence" value="ECO:0007669"/>
    <property type="project" value="UniProtKB-KW"/>
</dbReference>
<keyword evidence="2 3" id="KW-0378">Hydrolase</keyword>
<dbReference type="Pfam" id="PF00293">
    <property type="entry name" value="NUDIX"/>
    <property type="match status" value="1"/>
</dbReference>
<comment type="caution">
    <text evidence="5">The sequence shown here is derived from an EMBL/GenBank/DDBJ whole genome shotgun (WGS) entry which is preliminary data.</text>
</comment>
<sequence>MFVWEGSAAVCVNDHRQLLMVLQGTPEEPKRWSVPSGGKKPGETLQECCVREVWEETGFVVRIRREMWVKRMKSNDAQITVHYFETEIIGGHLRLHDPDGLIHEVAWISPEALEHLELSFPEDRDPLLSVLRSRRSP</sequence>
<dbReference type="PANTHER" id="PTHR43046:SF2">
    <property type="entry name" value="8-OXO-DGTP DIPHOSPHATASE-RELATED"/>
    <property type="match status" value="1"/>
</dbReference>
<dbReference type="PRINTS" id="PR00502">
    <property type="entry name" value="NUDIXFAMILY"/>
</dbReference>
<dbReference type="PROSITE" id="PS51462">
    <property type="entry name" value="NUDIX"/>
    <property type="match status" value="1"/>
</dbReference>
<evidence type="ECO:0000313" key="5">
    <source>
        <dbReference type="EMBL" id="MDA5108431.1"/>
    </source>
</evidence>
<evidence type="ECO:0000259" key="4">
    <source>
        <dbReference type="PROSITE" id="PS51462"/>
    </source>
</evidence>